<evidence type="ECO:0000256" key="2">
    <source>
        <dbReference type="SAM" id="Phobius"/>
    </source>
</evidence>
<feature type="transmembrane region" description="Helical" evidence="2">
    <location>
        <begin position="190"/>
        <end position="208"/>
    </location>
</feature>
<dbReference type="Pfam" id="PF02517">
    <property type="entry name" value="Rce1-like"/>
    <property type="match status" value="1"/>
</dbReference>
<feature type="transmembrane region" description="Helical" evidence="2">
    <location>
        <begin position="136"/>
        <end position="154"/>
    </location>
</feature>
<sequence length="236" mass="26317">MIKPIDRFKYSVIAIVVLLAGQIGPSAIGVFAGIRTMIKTHDKDSLISPSQMLPPDILGTGISLVIELLVVALGVWLLIKWKFIGNKKINWWLLILGVPAAYLLIFCLEGLISILIRAEGQTSSSNQESLNAMTNYAPILFFFIMIVIAAPIIEELVFRGLIQQRVFNNSWLGYIVSSLLFCLAHTPNSWGVALIYASMGVIIGFFAFKFKRLEYSIALHTLNNLIAFFIMYGFLQ</sequence>
<protein>
    <submittedName>
        <fullName evidence="4">CPBP family intramembrane glutamic endopeptidase</fullName>
        <ecNumber evidence="4">3.4.-.-</ecNumber>
    </submittedName>
</protein>
<organism evidence="4 5">
    <name type="scientific">Streptococcus dentapri</name>
    <dbReference type="NCBI Taxonomy" id="573564"/>
    <lineage>
        <taxon>Bacteria</taxon>
        <taxon>Bacillati</taxon>
        <taxon>Bacillota</taxon>
        <taxon>Bacilli</taxon>
        <taxon>Lactobacillales</taxon>
        <taxon>Streptococcaceae</taxon>
        <taxon>Streptococcus</taxon>
    </lineage>
</organism>
<comment type="caution">
    <text evidence="4">The sequence shown here is derived from an EMBL/GenBank/DDBJ whole genome shotgun (WGS) entry which is preliminary data.</text>
</comment>
<keyword evidence="5" id="KW-1185">Reference proteome</keyword>
<dbReference type="PANTHER" id="PTHR36435:SF1">
    <property type="entry name" value="CAAX AMINO TERMINAL PROTEASE FAMILY PROTEIN"/>
    <property type="match status" value="1"/>
</dbReference>
<keyword evidence="2" id="KW-0472">Membrane</keyword>
<keyword evidence="4" id="KW-0378">Hydrolase</keyword>
<feature type="transmembrane region" description="Helical" evidence="2">
    <location>
        <begin position="12"/>
        <end position="37"/>
    </location>
</feature>
<evidence type="ECO:0000256" key="1">
    <source>
        <dbReference type="ARBA" id="ARBA00009067"/>
    </source>
</evidence>
<evidence type="ECO:0000313" key="5">
    <source>
        <dbReference type="Proteomes" id="UP001595901"/>
    </source>
</evidence>
<dbReference type="InterPro" id="IPR003675">
    <property type="entry name" value="Rce1/LyrA-like_dom"/>
</dbReference>
<keyword evidence="2" id="KW-1133">Transmembrane helix</keyword>
<keyword evidence="2" id="KW-0812">Transmembrane</keyword>
<feature type="transmembrane region" description="Helical" evidence="2">
    <location>
        <begin position="57"/>
        <end position="79"/>
    </location>
</feature>
<feature type="transmembrane region" description="Helical" evidence="2">
    <location>
        <begin position="166"/>
        <end position="184"/>
    </location>
</feature>
<dbReference type="Proteomes" id="UP001595901">
    <property type="component" value="Unassembled WGS sequence"/>
</dbReference>
<comment type="similarity">
    <text evidence="1">Belongs to the UPF0177 family.</text>
</comment>
<reference evidence="5" key="1">
    <citation type="journal article" date="2019" name="Int. J. Syst. Evol. Microbiol.">
        <title>The Global Catalogue of Microorganisms (GCM) 10K type strain sequencing project: providing services to taxonomists for standard genome sequencing and annotation.</title>
        <authorList>
            <consortium name="The Broad Institute Genomics Platform"/>
            <consortium name="The Broad Institute Genome Sequencing Center for Infectious Disease"/>
            <person name="Wu L."/>
            <person name="Ma J."/>
        </authorList>
    </citation>
    <scope>NUCLEOTIDE SEQUENCE [LARGE SCALE GENOMIC DNA]</scope>
    <source>
        <strain evidence="5">CCUG 58728</strain>
    </source>
</reference>
<accession>A0ABV8CZL4</accession>
<dbReference type="EMBL" id="JBHSAC010000024">
    <property type="protein sequence ID" value="MFC3931695.1"/>
    <property type="molecule type" value="Genomic_DNA"/>
</dbReference>
<feature type="transmembrane region" description="Helical" evidence="2">
    <location>
        <begin position="91"/>
        <end position="116"/>
    </location>
</feature>
<feature type="transmembrane region" description="Helical" evidence="2">
    <location>
        <begin position="215"/>
        <end position="235"/>
    </location>
</feature>
<dbReference type="GO" id="GO:0016787">
    <property type="term" value="F:hydrolase activity"/>
    <property type="evidence" value="ECO:0007669"/>
    <property type="project" value="UniProtKB-KW"/>
</dbReference>
<feature type="domain" description="CAAX prenyl protease 2/Lysostaphin resistance protein A-like" evidence="3">
    <location>
        <begin position="139"/>
        <end position="226"/>
    </location>
</feature>
<evidence type="ECO:0000313" key="4">
    <source>
        <dbReference type="EMBL" id="MFC3931695.1"/>
    </source>
</evidence>
<gene>
    <name evidence="4" type="ORF">ACFOSE_02665</name>
</gene>
<dbReference type="PANTHER" id="PTHR36435">
    <property type="entry name" value="SLR1288 PROTEIN"/>
    <property type="match status" value="1"/>
</dbReference>
<proteinExistence type="inferred from homology"/>
<dbReference type="RefSeq" id="WP_380430169.1">
    <property type="nucleotide sequence ID" value="NZ_JBHSAC010000024.1"/>
</dbReference>
<dbReference type="EC" id="3.4.-.-" evidence="4"/>
<dbReference type="InterPro" id="IPR052710">
    <property type="entry name" value="CAAX_protease"/>
</dbReference>
<evidence type="ECO:0000259" key="3">
    <source>
        <dbReference type="Pfam" id="PF02517"/>
    </source>
</evidence>
<name>A0ABV8CZL4_9STRE</name>